<evidence type="ECO:0000313" key="2">
    <source>
        <dbReference type="EMBL" id="GAU22015.1"/>
    </source>
</evidence>
<dbReference type="SUPFAM" id="SSF143113">
    <property type="entry name" value="NAP-like"/>
    <property type="match status" value="1"/>
</dbReference>
<dbReference type="OrthoDB" id="1745951at2759"/>
<keyword evidence="3" id="KW-1185">Reference proteome</keyword>
<organism evidence="2 3">
    <name type="scientific">Trifolium subterraneum</name>
    <name type="common">Subterranean clover</name>
    <dbReference type="NCBI Taxonomy" id="3900"/>
    <lineage>
        <taxon>Eukaryota</taxon>
        <taxon>Viridiplantae</taxon>
        <taxon>Streptophyta</taxon>
        <taxon>Embryophyta</taxon>
        <taxon>Tracheophyta</taxon>
        <taxon>Spermatophyta</taxon>
        <taxon>Magnoliopsida</taxon>
        <taxon>eudicotyledons</taxon>
        <taxon>Gunneridae</taxon>
        <taxon>Pentapetalae</taxon>
        <taxon>rosids</taxon>
        <taxon>fabids</taxon>
        <taxon>Fabales</taxon>
        <taxon>Fabaceae</taxon>
        <taxon>Papilionoideae</taxon>
        <taxon>50 kb inversion clade</taxon>
        <taxon>NPAAA clade</taxon>
        <taxon>Hologalegina</taxon>
        <taxon>IRL clade</taxon>
        <taxon>Trifolieae</taxon>
        <taxon>Trifolium</taxon>
    </lineage>
</organism>
<feature type="region of interest" description="Disordered" evidence="1">
    <location>
        <begin position="56"/>
        <end position="81"/>
    </location>
</feature>
<dbReference type="AlphaFoldDB" id="A0A2Z6MG94"/>
<feature type="compositionally biased region" description="Basic and acidic residues" evidence="1">
    <location>
        <begin position="66"/>
        <end position="81"/>
    </location>
</feature>
<accession>A0A2Z6MG94</accession>
<reference evidence="3" key="1">
    <citation type="journal article" date="2017" name="Front. Plant Sci.">
        <title>Climate Clever Clovers: New Paradigm to Reduce the Environmental Footprint of Ruminants by Breeding Low Methanogenic Forages Utilizing Haplotype Variation.</title>
        <authorList>
            <person name="Kaur P."/>
            <person name="Appels R."/>
            <person name="Bayer P.E."/>
            <person name="Keeble-Gagnere G."/>
            <person name="Wang J."/>
            <person name="Hirakawa H."/>
            <person name="Shirasawa K."/>
            <person name="Vercoe P."/>
            <person name="Stefanova K."/>
            <person name="Durmic Z."/>
            <person name="Nichols P."/>
            <person name="Revell C."/>
            <person name="Isobe S.N."/>
            <person name="Edwards D."/>
            <person name="Erskine W."/>
        </authorList>
    </citation>
    <scope>NUCLEOTIDE SEQUENCE [LARGE SCALE GENOMIC DNA]</scope>
    <source>
        <strain evidence="3">cv. Daliak</strain>
    </source>
</reference>
<proteinExistence type="predicted"/>
<dbReference type="InterPro" id="IPR037231">
    <property type="entry name" value="NAP-like_sf"/>
</dbReference>
<evidence type="ECO:0000256" key="1">
    <source>
        <dbReference type="SAM" id="MobiDB-lite"/>
    </source>
</evidence>
<evidence type="ECO:0000313" key="3">
    <source>
        <dbReference type="Proteomes" id="UP000242715"/>
    </source>
</evidence>
<dbReference type="Gene3D" id="1.20.5.1500">
    <property type="match status" value="1"/>
</dbReference>
<dbReference type="Proteomes" id="UP000242715">
    <property type="component" value="Unassembled WGS sequence"/>
</dbReference>
<dbReference type="EMBL" id="DF973240">
    <property type="protein sequence ID" value="GAU22015.1"/>
    <property type="molecule type" value="Genomic_DNA"/>
</dbReference>
<name>A0A2Z6MG94_TRISU</name>
<sequence length="81" mass="8844">MSDNAADLPAAAAALSAEDRAGLVNALKSEHDELETKFLEERAQLQAKYQKLYEPLYTKSGSKAQPGKDKGTEHPPDCKQQ</sequence>
<gene>
    <name evidence="2" type="ORF">TSUD_111550</name>
</gene>
<protein>
    <submittedName>
        <fullName evidence="2">Uncharacterized protein</fullName>
    </submittedName>
</protein>